<sequence length="470" mass="49339">MIVAGAAVLVIAIVATALVVLRPWQSRDPSRPSGGATAAGREDEKEREPGAELGGALGWKVPAASGRERAGTSGVLGSWATPTSFVRADDSAIASFEAGSGKPQWQLKPPAGGKFCGVSQESAGGAVALAYGLERESPYVKGVTSVECADVVLVDLATGRSVWRAELTGTYTVTAAKRIGATLPRTMSLAVTGEAVVVAYEWSAVGLSLRDGAVRWEQKRLPVKGDGVSSCFFRDALAGRDGAVLLATCDRDNPIAVLAVDPATGERRWRRDLTAAELGDDSPSGKWLLAADPIVVAVPEIQDSGRYLVLDDTGHLRSTIAQGGAYGNLDMRPVGLSGGGRPRYRVLVTRDTLVTATSATRVTGLRDTNSLVAFDLATGRPRWTKGLGEKDTAVPAVIDGDTVIAMRTGTYEDPPQAFRLALADGRGGPMGPAYDRELIYTPANCLYRFSGGRLFLVSNIDTKVGAVVLR</sequence>
<proteinExistence type="predicted"/>
<dbReference type="PANTHER" id="PTHR34512">
    <property type="entry name" value="CELL SURFACE PROTEIN"/>
    <property type="match status" value="1"/>
</dbReference>
<dbReference type="InterPro" id="IPR002372">
    <property type="entry name" value="PQQ_rpt_dom"/>
</dbReference>
<accession>A0A7W8ZBB5</accession>
<organism evidence="3 4">
    <name type="scientific">Sphaerisporangium krabiense</name>
    <dbReference type="NCBI Taxonomy" id="763782"/>
    <lineage>
        <taxon>Bacteria</taxon>
        <taxon>Bacillati</taxon>
        <taxon>Actinomycetota</taxon>
        <taxon>Actinomycetes</taxon>
        <taxon>Streptosporangiales</taxon>
        <taxon>Streptosporangiaceae</taxon>
        <taxon>Sphaerisporangium</taxon>
    </lineage>
</organism>
<dbReference type="InterPro" id="IPR011047">
    <property type="entry name" value="Quinoprotein_ADH-like_sf"/>
</dbReference>
<name>A0A7W8ZBB5_9ACTN</name>
<protein>
    <submittedName>
        <fullName evidence="3">Outer membrane protein assembly factor BamB</fullName>
    </submittedName>
</protein>
<dbReference type="Gene3D" id="2.130.10.10">
    <property type="entry name" value="YVTN repeat-like/Quinoprotein amine dehydrogenase"/>
    <property type="match status" value="1"/>
</dbReference>
<comment type="caution">
    <text evidence="3">The sequence shown here is derived from an EMBL/GenBank/DDBJ whole genome shotgun (WGS) entry which is preliminary data.</text>
</comment>
<dbReference type="RefSeq" id="WP_184617226.1">
    <property type="nucleotide sequence ID" value="NZ_BOOS01000051.1"/>
</dbReference>
<evidence type="ECO:0000256" key="1">
    <source>
        <dbReference type="SAM" id="MobiDB-lite"/>
    </source>
</evidence>
<dbReference type="Proteomes" id="UP000588112">
    <property type="component" value="Unassembled WGS sequence"/>
</dbReference>
<feature type="compositionally biased region" description="Basic and acidic residues" evidence="1">
    <location>
        <begin position="40"/>
        <end position="50"/>
    </location>
</feature>
<evidence type="ECO:0000313" key="4">
    <source>
        <dbReference type="Proteomes" id="UP000588112"/>
    </source>
</evidence>
<dbReference type="AlphaFoldDB" id="A0A7W8ZBB5"/>
<feature type="domain" description="Pyrrolo-quinoline quinone repeat" evidence="2">
    <location>
        <begin position="257"/>
        <end position="408"/>
    </location>
</feature>
<dbReference type="EMBL" id="JACHBR010000002">
    <property type="protein sequence ID" value="MBB5630844.1"/>
    <property type="molecule type" value="Genomic_DNA"/>
</dbReference>
<feature type="domain" description="Pyrrolo-quinoline quinone repeat" evidence="2">
    <location>
        <begin position="54"/>
        <end position="219"/>
    </location>
</feature>
<keyword evidence="4" id="KW-1185">Reference proteome</keyword>
<evidence type="ECO:0000259" key="2">
    <source>
        <dbReference type="Pfam" id="PF13360"/>
    </source>
</evidence>
<dbReference type="PANTHER" id="PTHR34512:SF30">
    <property type="entry name" value="OUTER MEMBRANE PROTEIN ASSEMBLY FACTOR BAMB"/>
    <property type="match status" value="1"/>
</dbReference>
<reference evidence="3 4" key="1">
    <citation type="submission" date="2020-08" db="EMBL/GenBank/DDBJ databases">
        <title>Sequencing the genomes of 1000 actinobacteria strains.</title>
        <authorList>
            <person name="Klenk H.-P."/>
        </authorList>
    </citation>
    <scope>NUCLEOTIDE SEQUENCE [LARGE SCALE GENOMIC DNA]</scope>
    <source>
        <strain evidence="3 4">DSM 45790</strain>
    </source>
</reference>
<dbReference type="InterPro" id="IPR015943">
    <property type="entry name" value="WD40/YVTN_repeat-like_dom_sf"/>
</dbReference>
<gene>
    <name evidence="3" type="ORF">BJ981_006608</name>
</gene>
<feature type="region of interest" description="Disordered" evidence="1">
    <location>
        <begin position="25"/>
        <end position="57"/>
    </location>
</feature>
<dbReference type="Pfam" id="PF13360">
    <property type="entry name" value="PQQ_2"/>
    <property type="match status" value="2"/>
</dbReference>
<dbReference type="SUPFAM" id="SSF50998">
    <property type="entry name" value="Quinoprotein alcohol dehydrogenase-like"/>
    <property type="match status" value="1"/>
</dbReference>
<evidence type="ECO:0000313" key="3">
    <source>
        <dbReference type="EMBL" id="MBB5630844.1"/>
    </source>
</evidence>